<dbReference type="AlphaFoldDB" id="E6X346"/>
<dbReference type="PROSITE" id="PS50110">
    <property type="entry name" value="RESPONSE_REGULATORY"/>
    <property type="match status" value="1"/>
</dbReference>
<proteinExistence type="predicted"/>
<feature type="region of interest" description="Disordered" evidence="12">
    <location>
        <begin position="39"/>
        <end position="98"/>
    </location>
</feature>
<keyword evidence="17" id="KW-1185">Reference proteome</keyword>
<dbReference type="SUPFAM" id="SSF52172">
    <property type="entry name" value="CheY-like"/>
    <property type="match status" value="1"/>
</dbReference>
<reference evidence="16 17" key="1">
    <citation type="journal article" date="2011" name="Stand. Genomic Sci.">
        <title>Complete genome sequence of Nitratifractor salsuginis type strain (E9I37-1).</title>
        <authorList>
            <person name="Anderson I."/>
            <person name="Sikorski J."/>
            <person name="Zeytun A."/>
            <person name="Nolan M."/>
            <person name="Lapidus A."/>
            <person name="Lucas S."/>
            <person name="Hammon N."/>
            <person name="Deshpande S."/>
            <person name="Cheng J.F."/>
            <person name="Tapia R."/>
            <person name="Han C."/>
            <person name="Goodwin L."/>
            <person name="Pitluck S."/>
            <person name="Liolios K."/>
            <person name="Pagani I."/>
            <person name="Ivanova N."/>
            <person name="Huntemann M."/>
            <person name="Mavromatis K."/>
            <person name="Ovchinikova G."/>
            <person name="Pati A."/>
            <person name="Chen A."/>
            <person name="Palaniappan K."/>
            <person name="Land M."/>
            <person name="Hauser L."/>
            <person name="Brambilla E.M."/>
            <person name="Ngatchou-Djao O.D."/>
            <person name="Rohde M."/>
            <person name="Tindall B.J."/>
            <person name="Goker M."/>
            <person name="Detter J.C."/>
            <person name="Woyke T."/>
            <person name="Bristow J."/>
            <person name="Eisen J.A."/>
            <person name="Markowitz V."/>
            <person name="Hugenholtz P."/>
            <person name="Klenk H.P."/>
            <person name="Kyrpides N.C."/>
        </authorList>
    </citation>
    <scope>NUCLEOTIDE SEQUENCE [LARGE SCALE GENOMIC DNA]</scope>
    <source>
        <strain evidence="17">DSM 16511 / JCM 12458 / E9I37-1</strain>
    </source>
</reference>
<evidence type="ECO:0000259" key="15">
    <source>
        <dbReference type="PROSITE" id="PS50894"/>
    </source>
</evidence>
<dbReference type="GO" id="GO:0005524">
    <property type="term" value="F:ATP binding"/>
    <property type="evidence" value="ECO:0007669"/>
    <property type="project" value="UniProtKB-KW"/>
</dbReference>
<keyword evidence="8" id="KW-0902">Two-component regulatory system</keyword>
<dbReference type="Proteomes" id="UP000008633">
    <property type="component" value="Chromosome"/>
</dbReference>
<feature type="transmembrane region" description="Helical" evidence="13">
    <location>
        <begin position="12"/>
        <end position="31"/>
    </location>
</feature>
<keyword evidence="6" id="KW-0067">ATP-binding</keyword>
<evidence type="ECO:0000256" key="6">
    <source>
        <dbReference type="ARBA" id="ARBA00022840"/>
    </source>
</evidence>
<evidence type="ECO:0000256" key="10">
    <source>
        <dbReference type="PROSITE-ProRule" id="PRU00110"/>
    </source>
</evidence>
<dbReference type="SMART" id="SM00448">
    <property type="entry name" value="REC"/>
    <property type="match status" value="1"/>
</dbReference>
<dbReference type="PROSITE" id="PS50894">
    <property type="entry name" value="HPT"/>
    <property type="match status" value="1"/>
</dbReference>
<dbReference type="eggNOG" id="COG0784">
    <property type="taxonomic scope" value="Bacteria"/>
</dbReference>
<evidence type="ECO:0000259" key="14">
    <source>
        <dbReference type="PROSITE" id="PS50110"/>
    </source>
</evidence>
<keyword evidence="4 13" id="KW-0812">Transmembrane</keyword>
<comment type="subcellular location">
    <subcellularLocation>
        <location evidence="1">Cell membrane</location>
        <topology evidence="1">Multi-pass membrane protein</topology>
    </subcellularLocation>
</comment>
<evidence type="ECO:0000256" key="1">
    <source>
        <dbReference type="ARBA" id="ARBA00004651"/>
    </source>
</evidence>
<evidence type="ECO:0000256" key="12">
    <source>
        <dbReference type="SAM" id="MobiDB-lite"/>
    </source>
</evidence>
<accession>E6X346</accession>
<keyword evidence="3 11" id="KW-0597">Phosphoprotein</keyword>
<organism evidence="16 17">
    <name type="scientific">Nitratifractor salsuginis (strain DSM 16511 / JCM 12458 / E9I37-1)</name>
    <dbReference type="NCBI Taxonomy" id="749222"/>
    <lineage>
        <taxon>Bacteria</taxon>
        <taxon>Pseudomonadati</taxon>
        <taxon>Campylobacterota</taxon>
        <taxon>Epsilonproteobacteria</taxon>
        <taxon>Campylobacterales</taxon>
        <taxon>Sulfurovaceae</taxon>
        <taxon>Nitratifractor</taxon>
    </lineage>
</organism>
<dbReference type="InterPro" id="IPR036641">
    <property type="entry name" value="HPT_dom_sf"/>
</dbReference>
<dbReference type="EMBL" id="CP002452">
    <property type="protein sequence ID" value="ADV46190.1"/>
    <property type="molecule type" value="Genomic_DNA"/>
</dbReference>
<protein>
    <submittedName>
        <fullName evidence="16">Response regulator receiver and Hpt phospho transfer protein</fullName>
    </submittedName>
</protein>
<dbReference type="RefSeq" id="WP_013553884.1">
    <property type="nucleotide sequence ID" value="NC_014935.1"/>
</dbReference>
<comment type="caution">
    <text evidence="10">Lacks conserved residue(s) required for the propagation of feature annotation.</text>
</comment>
<reference evidence="17" key="2">
    <citation type="submission" date="2011-01" db="EMBL/GenBank/DDBJ databases">
        <title>The complete genome of Nitratifractor salsuginis DSM 16511.</title>
        <authorList>
            <consortium name="US DOE Joint Genome Institute (JGI-PGF)"/>
            <person name="Lucas S."/>
            <person name="Copeland A."/>
            <person name="Lapidus A."/>
            <person name="Bruce D."/>
            <person name="Goodwin L."/>
            <person name="Pitluck S."/>
            <person name="Kyrpides N."/>
            <person name="Mavromatis K."/>
            <person name="Ivanova N."/>
            <person name="Mikhailova N."/>
            <person name="Zeytun A."/>
            <person name="Detter J.C."/>
            <person name="Tapia R."/>
            <person name="Han C."/>
            <person name="Land M."/>
            <person name="Hauser L."/>
            <person name="Markowitz V."/>
            <person name="Cheng J.-F."/>
            <person name="Hugenholtz P."/>
            <person name="Woyke T."/>
            <person name="Wu D."/>
            <person name="Tindall B."/>
            <person name="Schuetze A."/>
            <person name="Brambilla E."/>
            <person name="Klenk H.-P."/>
            <person name="Eisen J.A."/>
        </authorList>
    </citation>
    <scope>NUCLEOTIDE SEQUENCE [LARGE SCALE GENOMIC DNA]</scope>
    <source>
        <strain evidence="17">DSM 16511 / JCM 12458 / E9I37-1</strain>
    </source>
</reference>
<dbReference type="PANTHER" id="PTHR45339">
    <property type="entry name" value="HYBRID SIGNAL TRANSDUCTION HISTIDINE KINASE J"/>
    <property type="match status" value="1"/>
</dbReference>
<dbReference type="KEGG" id="nsa:Nitsa_0931"/>
<dbReference type="InterPro" id="IPR011006">
    <property type="entry name" value="CheY-like_superfamily"/>
</dbReference>
<name>E6X346_NITSE</name>
<dbReference type="OrthoDB" id="9816343at2"/>
<evidence type="ECO:0000256" key="3">
    <source>
        <dbReference type="ARBA" id="ARBA00022553"/>
    </source>
</evidence>
<evidence type="ECO:0000256" key="4">
    <source>
        <dbReference type="ARBA" id="ARBA00022692"/>
    </source>
</evidence>
<evidence type="ECO:0000256" key="7">
    <source>
        <dbReference type="ARBA" id="ARBA00022989"/>
    </source>
</evidence>
<keyword evidence="5" id="KW-0547">Nucleotide-binding</keyword>
<evidence type="ECO:0000256" key="13">
    <source>
        <dbReference type="SAM" id="Phobius"/>
    </source>
</evidence>
<gene>
    <name evidence="16" type="ordered locus">Nitsa_0931</name>
</gene>
<dbReference type="STRING" id="749222.Nitsa_0931"/>
<evidence type="ECO:0000256" key="8">
    <source>
        <dbReference type="ARBA" id="ARBA00023012"/>
    </source>
</evidence>
<keyword evidence="2" id="KW-1003">Cell membrane</keyword>
<evidence type="ECO:0000313" key="17">
    <source>
        <dbReference type="Proteomes" id="UP000008633"/>
    </source>
</evidence>
<sequence>MEQTSSTFAVSLPLLIGGGIILALILLYLVIRERRKTPSKRVSATEAGKAEEARSTTSNNKSDLQEPQPATPEKREEKPLRSSSSSEGGLPVHKEPIPETADVIRESFEEFTGRRLLIVEDNPVNMKLILKLLEGSGLEIETAENGQKALEKLRAPDARYEMVLMDVHMPVMDGLECTRQIRQDPQLKDIPVIALTASTQKDEVERILESGMNGYLDKPLVLGKLYSAFKIFLTQKPKQKSDRVMIAGEGEKQGLVTNANILDIRSAMAHTNNNDSLYRSLLDEFLKEYADCDQRFKQLVEAKEYEELHRLLIDLNGLTGMLGAMELYALVDRLKQIVEKGTHTLLEDYPSECHKAYQRFRREARRYLVH</sequence>
<dbReference type="HOGENOM" id="CLU_747693_0_0_7"/>
<feature type="domain" description="HPt" evidence="15">
    <location>
        <begin position="274"/>
        <end position="370"/>
    </location>
</feature>
<dbReference type="Pfam" id="PF00072">
    <property type="entry name" value="Response_reg"/>
    <property type="match status" value="1"/>
</dbReference>
<dbReference type="GO" id="GO:0005886">
    <property type="term" value="C:plasma membrane"/>
    <property type="evidence" value="ECO:0007669"/>
    <property type="project" value="UniProtKB-SubCell"/>
</dbReference>
<dbReference type="InterPro" id="IPR008207">
    <property type="entry name" value="Sig_transdc_His_kin_Hpt_dom"/>
</dbReference>
<dbReference type="PANTHER" id="PTHR45339:SF1">
    <property type="entry name" value="HYBRID SIGNAL TRANSDUCTION HISTIDINE KINASE J"/>
    <property type="match status" value="1"/>
</dbReference>
<dbReference type="CDD" id="cd17546">
    <property type="entry name" value="REC_hyHK_CKI1_RcsC-like"/>
    <property type="match status" value="1"/>
</dbReference>
<feature type="modified residue" description="4-aspartylphosphate" evidence="11">
    <location>
        <position position="166"/>
    </location>
</feature>
<evidence type="ECO:0000313" key="16">
    <source>
        <dbReference type="EMBL" id="ADV46190.1"/>
    </source>
</evidence>
<dbReference type="Gene3D" id="1.20.120.160">
    <property type="entry name" value="HPT domain"/>
    <property type="match status" value="1"/>
</dbReference>
<evidence type="ECO:0000256" key="2">
    <source>
        <dbReference type="ARBA" id="ARBA00022475"/>
    </source>
</evidence>
<evidence type="ECO:0000256" key="5">
    <source>
        <dbReference type="ARBA" id="ARBA00022741"/>
    </source>
</evidence>
<feature type="domain" description="Response regulatory" evidence="14">
    <location>
        <begin position="115"/>
        <end position="233"/>
    </location>
</feature>
<dbReference type="eggNOG" id="COG2198">
    <property type="taxonomic scope" value="Bacteria"/>
</dbReference>
<keyword evidence="7 13" id="KW-1133">Transmembrane helix</keyword>
<keyword evidence="9 13" id="KW-0472">Membrane</keyword>
<dbReference type="GO" id="GO:0004672">
    <property type="term" value="F:protein kinase activity"/>
    <property type="evidence" value="ECO:0007669"/>
    <property type="project" value="UniProtKB-ARBA"/>
</dbReference>
<dbReference type="Gene3D" id="3.40.50.2300">
    <property type="match status" value="1"/>
</dbReference>
<dbReference type="InterPro" id="IPR001789">
    <property type="entry name" value="Sig_transdc_resp-reg_receiver"/>
</dbReference>
<evidence type="ECO:0000256" key="11">
    <source>
        <dbReference type="PROSITE-ProRule" id="PRU00169"/>
    </source>
</evidence>
<evidence type="ECO:0000256" key="9">
    <source>
        <dbReference type="ARBA" id="ARBA00023136"/>
    </source>
</evidence>
<dbReference type="SUPFAM" id="SSF47226">
    <property type="entry name" value="Histidine-containing phosphotransfer domain, HPT domain"/>
    <property type="match status" value="1"/>
</dbReference>
<dbReference type="GO" id="GO:0000160">
    <property type="term" value="P:phosphorelay signal transduction system"/>
    <property type="evidence" value="ECO:0007669"/>
    <property type="project" value="UniProtKB-KW"/>
</dbReference>